<sequence>MRRRRGDPSSPLPWRALVAVLALLALPAYAQVTIFARPGFVGERRDLPLGAKSGEVLPDWNQPISSVAVQGGYEFVTFDGPHSQGNMAIWRYNTSVMGRWDRSVESFLVRTSTESTALSAVTANWKCMEREPPTAPTLFMRVAIVPQSHEVGCFSTDAVNCVFYNTMADCAARITSVATLRAALCGATHMSFWGSTGYEQNTTWCSVAKAMFIRSATSTGDVPASFLWQCSPIKNSWIALRVLSPNQCYSTDSRLCTPFGTLDQCQASIQGMVDFASDEFVLTCPSIAQCVLDAERPRETPAAAVNWPWIIAGVGLSLPVFCGLAAWHMLRKKPLPTNSHIFDTESTLCSSYNMRRDGAPGSAALPTAQNRSVCSIPECPNQVYARYLCVRHGGKRVCAIANCSFYARGGRFCGKHGGNVLKRYCLVDGCSKQAHANQKCVRHGGGRFCKVDGCSYHSRAGGFCLKHQPAEPATTTEMLDHAILDSILFHDAAPPTTQASATIDPFEMRILEDLLNI</sequence>
<dbReference type="AlphaFoldDB" id="A0A067BY44"/>
<dbReference type="PANTHER" id="PTHR31827:SF1">
    <property type="entry name" value="EMB|CAB89363.1"/>
    <property type="match status" value="1"/>
</dbReference>
<dbReference type="PANTHER" id="PTHR31827">
    <property type="entry name" value="EMB|CAB89363.1"/>
    <property type="match status" value="1"/>
</dbReference>
<evidence type="ECO:0000256" key="1">
    <source>
        <dbReference type="SAM" id="SignalP"/>
    </source>
</evidence>
<keyword evidence="3" id="KW-1185">Reference proteome</keyword>
<feature type="signal peptide" evidence="1">
    <location>
        <begin position="1"/>
        <end position="30"/>
    </location>
</feature>
<name>A0A067BY44_SAPPC</name>
<keyword evidence="1" id="KW-0732">Signal</keyword>
<dbReference type="InterPro" id="IPR011024">
    <property type="entry name" value="G_crystallin-like"/>
</dbReference>
<dbReference type="SUPFAM" id="SSF49695">
    <property type="entry name" value="gamma-Crystallin-like"/>
    <property type="match status" value="1"/>
</dbReference>
<accession>A0A067BY44</accession>
<dbReference type="RefSeq" id="XP_012210087.1">
    <property type="nucleotide sequence ID" value="XM_012354697.1"/>
</dbReference>
<evidence type="ECO:0000313" key="3">
    <source>
        <dbReference type="Proteomes" id="UP000030745"/>
    </source>
</evidence>
<protein>
    <submittedName>
        <fullName evidence="2">Uncharacterized protein</fullName>
    </submittedName>
</protein>
<dbReference type="KEGG" id="spar:SPRG_15664"/>
<dbReference type="Gene3D" id="2.60.20.10">
    <property type="entry name" value="Crystallins"/>
    <property type="match status" value="1"/>
</dbReference>
<organism evidence="2 3">
    <name type="scientific">Saprolegnia parasitica (strain CBS 223.65)</name>
    <dbReference type="NCBI Taxonomy" id="695850"/>
    <lineage>
        <taxon>Eukaryota</taxon>
        <taxon>Sar</taxon>
        <taxon>Stramenopiles</taxon>
        <taxon>Oomycota</taxon>
        <taxon>Saprolegniomycetes</taxon>
        <taxon>Saprolegniales</taxon>
        <taxon>Saprolegniaceae</taxon>
        <taxon>Saprolegnia</taxon>
    </lineage>
</organism>
<dbReference type="OrthoDB" id="75122at2759"/>
<gene>
    <name evidence="2" type="ORF">SPRG_15664</name>
</gene>
<feature type="chain" id="PRO_5001638013" evidence="1">
    <location>
        <begin position="31"/>
        <end position="517"/>
    </location>
</feature>
<dbReference type="GeneID" id="24137372"/>
<reference evidence="2 3" key="1">
    <citation type="journal article" date="2013" name="PLoS Genet.">
        <title>Distinctive expansion of potential virulence genes in the genome of the oomycete fish pathogen Saprolegnia parasitica.</title>
        <authorList>
            <person name="Jiang R.H."/>
            <person name="de Bruijn I."/>
            <person name="Haas B.J."/>
            <person name="Belmonte R."/>
            <person name="Lobach L."/>
            <person name="Christie J."/>
            <person name="van den Ackerveken G."/>
            <person name="Bottin A."/>
            <person name="Bulone V."/>
            <person name="Diaz-Moreno S.M."/>
            <person name="Dumas B."/>
            <person name="Fan L."/>
            <person name="Gaulin E."/>
            <person name="Govers F."/>
            <person name="Grenville-Briggs L.J."/>
            <person name="Horner N.R."/>
            <person name="Levin J.Z."/>
            <person name="Mammella M."/>
            <person name="Meijer H.J."/>
            <person name="Morris P."/>
            <person name="Nusbaum C."/>
            <person name="Oome S."/>
            <person name="Phillips A.J."/>
            <person name="van Rooyen D."/>
            <person name="Rzeszutek E."/>
            <person name="Saraiva M."/>
            <person name="Secombes C.J."/>
            <person name="Seidl M.F."/>
            <person name="Snel B."/>
            <person name="Stassen J.H."/>
            <person name="Sykes S."/>
            <person name="Tripathy S."/>
            <person name="van den Berg H."/>
            <person name="Vega-Arreguin J.C."/>
            <person name="Wawra S."/>
            <person name="Young S.K."/>
            <person name="Zeng Q."/>
            <person name="Dieguez-Uribeondo J."/>
            <person name="Russ C."/>
            <person name="Tyler B.M."/>
            <person name="van West P."/>
        </authorList>
    </citation>
    <scope>NUCLEOTIDE SEQUENCE [LARGE SCALE GENOMIC DNA]</scope>
    <source>
        <strain evidence="2 3">CBS 223.65</strain>
    </source>
</reference>
<dbReference type="STRING" id="695850.A0A067BY44"/>
<dbReference type="OMA" id="CMEREPP"/>
<proteinExistence type="predicted"/>
<dbReference type="VEuPathDB" id="FungiDB:SPRG_15664"/>
<dbReference type="Proteomes" id="UP000030745">
    <property type="component" value="Unassembled WGS sequence"/>
</dbReference>
<evidence type="ECO:0000313" key="2">
    <source>
        <dbReference type="EMBL" id="KDO19221.1"/>
    </source>
</evidence>
<dbReference type="EMBL" id="KK583364">
    <property type="protein sequence ID" value="KDO19221.1"/>
    <property type="molecule type" value="Genomic_DNA"/>
</dbReference>